<proteinExistence type="predicted"/>
<organism evidence="2 3">
    <name type="scientific">Parelaphostrongylus tenuis</name>
    <name type="common">Meningeal worm</name>
    <dbReference type="NCBI Taxonomy" id="148309"/>
    <lineage>
        <taxon>Eukaryota</taxon>
        <taxon>Metazoa</taxon>
        <taxon>Ecdysozoa</taxon>
        <taxon>Nematoda</taxon>
        <taxon>Chromadorea</taxon>
        <taxon>Rhabditida</taxon>
        <taxon>Rhabditina</taxon>
        <taxon>Rhabditomorpha</taxon>
        <taxon>Strongyloidea</taxon>
        <taxon>Metastrongylidae</taxon>
        <taxon>Parelaphostrongylus</taxon>
    </lineage>
</organism>
<evidence type="ECO:0000313" key="2">
    <source>
        <dbReference type="EMBL" id="KAJ1364945.1"/>
    </source>
</evidence>
<reference evidence="2" key="1">
    <citation type="submission" date="2021-06" db="EMBL/GenBank/DDBJ databases">
        <title>Parelaphostrongylus tenuis whole genome reference sequence.</title>
        <authorList>
            <person name="Garwood T.J."/>
            <person name="Larsen P.A."/>
            <person name="Fountain-Jones N.M."/>
            <person name="Garbe J.R."/>
            <person name="Macchietto M.G."/>
            <person name="Kania S.A."/>
            <person name="Gerhold R.W."/>
            <person name="Richards J.E."/>
            <person name="Wolf T.M."/>
        </authorList>
    </citation>
    <scope>NUCLEOTIDE SEQUENCE</scope>
    <source>
        <strain evidence="2">MNPRO001-30</strain>
        <tissue evidence="2">Meninges</tissue>
    </source>
</reference>
<dbReference type="EMBL" id="JAHQIW010005108">
    <property type="protein sequence ID" value="KAJ1364945.1"/>
    <property type="molecule type" value="Genomic_DNA"/>
</dbReference>
<feature type="region of interest" description="Disordered" evidence="1">
    <location>
        <begin position="89"/>
        <end position="110"/>
    </location>
</feature>
<feature type="compositionally biased region" description="Polar residues" evidence="1">
    <location>
        <begin position="92"/>
        <end position="105"/>
    </location>
</feature>
<sequence length="138" mass="15606">MKISKQQPNSRRKFQESPCTTDVRKEVECKQYCDPLELEAQTSVKPPQLPGAIQRYLIGSRSDNTEQQFEFHTESVMSRMHSCGPEEINVTAGRNTNKQPETSKTAIGDMSECGKSYAGGDENLWLSDKKDNIEYKAI</sequence>
<protein>
    <submittedName>
        <fullName evidence="2">Uncharacterized protein</fullName>
    </submittedName>
</protein>
<evidence type="ECO:0000256" key="1">
    <source>
        <dbReference type="SAM" id="MobiDB-lite"/>
    </source>
</evidence>
<feature type="region of interest" description="Disordered" evidence="1">
    <location>
        <begin position="1"/>
        <end position="21"/>
    </location>
</feature>
<evidence type="ECO:0000313" key="3">
    <source>
        <dbReference type="Proteomes" id="UP001196413"/>
    </source>
</evidence>
<comment type="caution">
    <text evidence="2">The sequence shown here is derived from an EMBL/GenBank/DDBJ whole genome shotgun (WGS) entry which is preliminary data.</text>
</comment>
<dbReference type="AlphaFoldDB" id="A0AAD5QWG7"/>
<accession>A0AAD5QWG7</accession>
<gene>
    <name evidence="2" type="ORF">KIN20_025142</name>
</gene>
<dbReference type="Proteomes" id="UP001196413">
    <property type="component" value="Unassembled WGS sequence"/>
</dbReference>
<name>A0AAD5QWG7_PARTN</name>
<keyword evidence="3" id="KW-1185">Reference proteome</keyword>